<keyword evidence="5" id="KW-1185">Reference proteome</keyword>
<proteinExistence type="predicted"/>
<feature type="domain" description="Ice-binding protein C-terminal" evidence="3">
    <location>
        <begin position="150"/>
        <end position="174"/>
    </location>
</feature>
<protein>
    <submittedName>
        <fullName evidence="4">FxDxF family PEP-CTERM protein</fullName>
    </submittedName>
</protein>
<evidence type="ECO:0000256" key="2">
    <source>
        <dbReference type="SAM" id="SignalP"/>
    </source>
</evidence>
<feature type="transmembrane region" description="Helical" evidence="1">
    <location>
        <begin position="156"/>
        <end position="172"/>
    </location>
</feature>
<keyword evidence="1" id="KW-1133">Transmembrane helix</keyword>
<name>A0ABZ0XWN4_9BURK</name>
<dbReference type="NCBIfam" id="TIGR02595">
    <property type="entry name" value="PEP_CTERM"/>
    <property type="match status" value="1"/>
</dbReference>
<keyword evidence="2" id="KW-0732">Signal</keyword>
<dbReference type="Pfam" id="PF07589">
    <property type="entry name" value="PEP-CTERM"/>
    <property type="match status" value="1"/>
</dbReference>
<sequence length="177" mass="18119">MKLKFIALAAMLAGSIATSAHAGSYNGGPSTPDIQLEQNSTNPSYWTAGFSHTPVNAASGFFTDVFTFTPSPTTPVWASGGVINFSLFGFGDLGSITASLNNNPFTASATQPGVFTLAPVYLGAGPLTLTVSGIVSSGGGSYGGNINVLAVPEPETYAMMLGGLGLLGFMARRRKKN</sequence>
<dbReference type="EMBL" id="CP140152">
    <property type="protein sequence ID" value="WQH04168.1"/>
    <property type="molecule type" value="Genomic_DNA"/>
</dbReference>
<gene>
    <name evidence="4" type="ORF">SR858_24480</name>
</gene>
<accession>A0ABZ0XWN4</accession>
<evidence type="ECO:0000256" key="1">
    <source>
        <dbReference type="SAM" id="Phobius"/>
    </source>
</evidence>
<keyword evidence="1" id="KW-0472">Membrane</keyword>
<dbReference type="InterPro" id="IPR013424">
    <property type="entry name" value="Ice-binding_C"/>
</dbReference>
<evidence type="ECO:0000259" key="3">
    <source>
        <dbReference type="Pfam" id="PF07589"/>
    </source>
</evidence>
<dbReference type="Proteomes" id="UP001326110">
    <property type="component" value="Chromosome"/>
</dbReference>
<keyword evidence="1" id="KW-0812">Transmembrane</keyword>
<evidence type="ECO:0000313" key="5">
    <source>
        <dbReference type="Proteomes" id="UP001326110"/>
    </source>
</evidence>
<feature type="signal peptide" evidence="2">
    <location>
        <begin position="1"/>
        <end position="22"/>
    </location>
</feature>
<dbReference type="NCBIfam" id="NF035944">
    <property type="entry name" value="PEPxxWA-CTERM"/>
    <property type="match status" value="1"/>
</dbReference>
<reference evidence="4 5" key="1">
    <citation type="submission" date="2023-11" db="EMBL/GenBank/DDBJ databases">
        <title>MicrobeMod: A computational toolkit for identifying prokaryotic methylation and restriction-modification with nanopore sequencing.</title>
        <authorList>
            <person name="Crits-Christoph A."/>
            <person name="Kang S.C."/>
            <person name="Lee H."/>
            <person name="Ostrov N."/>
        </authorList>
    </citation>
    <scope>NUCLEOTIDE SEQUENCE [LARGE SCALE GENOMIC DNA]</scope>
    <source>
        <strain evidence="4 5">ATCC 25935</strain>
    </source>
</reference>
<evidence type="ECO:0000313" key="4">
    <source>
        <dbReference type="EMBL" id="WQH04168.1"/>
    </source>
</evidence>
<feature type="chain" id="PRO_5046645376" evidence="2">
    <location>
        <begin position="23"/>
        <end position="177"/>
    </location>
</feature>
<dbReference type="NCBIfam" id="NF038126">
    <property type="entry name" value="PEP_CTERM_FxDxF"/>
    <property type="match status" value="1"/>
</dbReference>
<dbReference type="RefSeq" id="WP_019923516.1">
    <property type="nucleotide sequence ID" value="NZ_CP140152.1"/>
</dbReference>
<organism evidence="4 5">
    <name type="scientific">Duganella zoogloeoides</name>
    <dbReference type="NCBI Taxonomy" id="75659"/>
    <lineage>
        <taxon>Bacteria</taxon>
        <taxon>Pseudomonadati</taxon>
        <taxon>Pseudomonadota</taxon>
        <taxon>Betaproteobacteria</taxon>
        <taxon>Burkholderiales</taxon>
        <taxon>Oxalobacteraceae</taxon>
        <taxon>Telluria group</taxon>
        <taxon>Duganella</taxon>
    </lineage>
</organism>